<dbReference type="PANTHER" id="PTHR30435">
    <property type="entry name" value="FLAGELLAR PROTEIN"/>
    <property type="match status" value="1"/>
</dbReference>
<evidence type="ECO:0000313" key="9">
    <source>
        <dbReference type="EMBL" id="WMC12417.1"/>
    </source>
</evidence>
<dbReference type="Proteomes" id="UP001223802">
    <property type="component" value="Chromosome"/>
</dbReference>
<comment type="function">
    <text evidence="5">A flexible structure which links the flagellar filament to the drive apparatus in the basal body.</text>
</comment>
<evidence type="ECO:0000256" key="6">
    <source>
        <dbReference type="SAM" id="MobiDB-lite"/>
    </source>
</evidence>
<evidence type="ECO:0000256" key="3">
    <source>
        <dbReference type="ARBA" id="ARBA00019015"/>
    </source>
</evidence>
<dbReference type="InterPro" id="IPR037925">
    <property type="entry name" value="FlgE/F/G-like"/>
</dbReference>
<feature type="domain" description="Flagellar hook protein FlgE D2" evidence="8">
    <location>
        <begin position="75"/>
        <end position="220"/>
    </location>
</feature>
<keyword evidence="4 5" id="KW-0975">Bacterial flagellum</keyword>
<dbReference type="InterPro" id="IPR020013">
    <property type="entry name" value="Flagellar_FlgE/F/G"/>
</dbReference>
<proteinExistence type="inferred from homology"/>
<dbReference type="KEGG" id="ope:PU634_02960"/>
<dbReference type="InterPro" id="IPR011491">
    <property type="entry name" value="FlgE_D2"/>
</dbReference>
<evidence type="ECO:0000256" key="4">
    <source>
        <dbReference type="ARBA" id="ARBA00023143"/>
    </source>
</evidence>
<dbReference type="PANTHER" id="PTHR30435:SF1">
    <property type="entry name" value="FLAGELLAR HOOK PROTEIN FLGE"/>
    <property type="match status" value="1"/>
</dbReference>
<keyword evidence="9" id="KW-0282">Flagellum</keyword>
<dbReference type="GO" id="GO:0005829">
    <property type="term" value="C:cytosol"/>
    <property type="evidence" value="ECO:0007669"/>
    <property type="project" value="TreeGrafter"/>
</dbReference>
<dbReference type="SUPFAM" id="SSF117143">
    <property type="entry name" value="Flagellar hook protein flgE"/>
    <property type="match status" value="1"/>
</dbReference>
<keyword evidence="10" id="KW-1185">Reference proteome</keyword>
<dbReference type="GO" id="GO:0009425">
    <property type="term" value="C:bacterial-type flagellum basal body"/>
    <property type="evidence" value="ECO:0007669"/>
    <property type="project" value="UniProtKB-SubCell"/>
</dbReference>
<sequence>MLKDIESKINSALAPYEKKVAVALDANGQLSITSQSQGSESSLSLSADTTGTPSPASLLAELGLANNSSVMGSDAVLDITDSKTYSNSTTITIYDSLGQPRQATMYLTKRSMPENSWNATLTVDGKPISVPGGGVDTTVTYPNPLDSSKRLDHQVEGFVVTFDNKGGNPTFSVDPLQTETLENAGIPADGADPSQQFTLAFDELTQYASPFEVLAMEQDGNTVGYLTSLDINEDGLVVASYSNASKEYLGRVAVARVPNEQGLRSVGGTGWIPTQESGEPVGGKPNEGPNGRILSATLEQSNTNLTSELVDLITAQRNFQANSRALEVNSTLQQTILQIR</sequence>
<dbReference type="GO" id="GO:0071978">
    <property type="term" value="P:bacterial-type flagellum-dependent swarming motility"/>
    <property type="evidence" value="ECO:0007669"/>
    <property type="project" value="TreeGrafter"/>
</dbReference>
<evidence type="ECO:0000259" key="7">
    <source>
        <dbReference type="Pfam" id="PF06429"/>
    </source>
</evidence>
<evidence type="ECO:0000259" key="8">
    <source>
        <dbReference type="Pfam" id="PF07559"/>
    </source>
</evidence>
<keyword evidence="9" id="KW-0969">Cilium</keyword>
<dbReference type="Pfam" id="PF07559">
    <property type="entry name" value="FlgE_D2"/>
    <property type="match status" value="1"/>
</dbReference>
<dbReference type="InterPro" id="IPR010930">
    <property type="entry name" value="Flg_bb/hook_C_dom"/>
</dbReference>
<dbReference type="Gene3D" id="2.60.98.20">
    <property type="entry name" value="Flagellar hook protein FlgE"/>
    <property type="match status" value="1"/>
</dbReference>
<dbReference type="GO" id="GO:0009424">
    <property type="term" value="C:bacterial-type flagellum hook"/>
    <property type="evidence" value="ECO:0007669"/>
    <property type="project" value="TreeGrafter"/>
</dbReference>
<protein>
    <recommendedName>
        <fullName evidence="3 5">Flagellar hook protein FlgE</fullName>
    </recommendedName>
</protein>
<evidence type="ECO:0000256" key="5">
    <source>
        <dbReference type="RuleBase" id="RU362116"/>
    </source>
</evidence>
<feature type="domain" description="Flagellar basal-body/hook protein C-terminal" evidence="7">
    <location>
        <begin position="297"/>
        <end position="339"/>
    </location>
</feature>
<evidence type="ECO:0000313" key="10">
    <source>
        <dbReference type="Proteomes" id="UP001223802"/>
    </source>
</evidence>
<dbReference type="EMBL" id="CP118224">
    <property type="protein sequence ID" value="WMC12417.1"/>
    <property type="molecule type" value="Genomic_DNA"/>
</dbReference>
<gene>
    <name evidence="9" type="ORF">PU634_02960</name>
</gene>
<accession>A0AA50KSS9</accession>
<dbReference type="NCBIfam" id="TIGR03506">
    <property type="entry name" value="FlgEFG_subfam"/>
    <property type="match status" value="1"/>
</dbReference>
<comment type="similarity">
    <text evidence="2 5">Belongs to the flagella basal body rod proteins family.</text>
</comment>
<reference evidence="9 10" key="1">
    <citation type="submission" date="2023-02" db="EMBL/GenBank/DDBJ databases">
        <title>Complete genome sequence of a novel bacterium Oceanimonas sp. NTOU-MSR1 isolated from marine coast sediment.</title>
        <authorList>
            <person name="Yang H.-T."/>
            <person name="Chen Y.-L."/>
            <person name="Ho Y.-N."/>
        </authorList>
    </citation>
    <scope>NUCLEOTIDE SEQUENCE [LARGE SCALE GENOMIC DNA]</scope>
    <source>
        <strain evidence="9 10">NTOU-MSR1</strain>
    </source>
</reference>
<feature type="region of interest" description="Disordered" evidence="6">
    <location>
        <begin position="266"/>
        <end position="290"/>
    </location>
</feature>
<comment type="subcellular location">
    <subcellularLocation>
        <location evidence="1 5">Bacterial flagellum basal body</location>
    </subcellularLocation>
</comment>
<organism evidence="9 10">
    <name type="scientific">Oceanimonas pelagia</name>
    <dbReference type="NCBI Taxonomy" id="3028314"/>
    <lineage>
        <taxon>Bacteria</taxon>
        <taxon>Pseudomonadati</taxon>
        <taxon>Pseudomonadota</taxon>
        <taxon>Gammaproteobacteria</taxon>
        <taxon>Aeromonadales</taxon>
        <taxon>Aeromonadaceae</taxon>
        <taxon>Oceanimonas</taxon>
    </lineage>
</organism>
<dbReference type="AlphaFoldDB" id="A0AA50KSS9"/>
<evidence type="ECO:0000256" key="2">
    <source>
        <dbReference type="ARBA" id="ARBA00009677"/>
    </source>
</evidence>
<dbReference type="Pfam" id="PF06429">
    <property type="entry name" value="Flg_bbr_C"/>
    <property type="match status" value="1"/>
</dbReference>
<keyword evidence="9" id="KW-0966">Cell projection</keyword>
<evidence type="ECO:0000256" key="1">
    <source>
        <dbReference type="ARBA" id="ARBA00004117"/>
    </source>
</evidence>
<name>A0AA50KSS9_9GAMM</name>
<dbReference type="InterPro" id="IPR037058">
    <property type="entry name" value="Falgellar_hook_FlgE_sf"/>
</dbReference>